<dbReference type="InterPro" id="IPR038162">
    <property type="entry name" value="SoxY_sf"/>
</dbReference>
<dbReference type="InterPro" id="IPR032711">
    <property type="entry name" value="SoxY"/>
</dbReference>
<feature type="chain" id="PRO_5046745704" evidence="1">
    <location>
        <begin position="24"/>
        <end position="271"/>
    </location>
</feature>
<dbReference type="InterPro" id="IPR014756">
    <property type="entry name" value="Ig_E-set"/>
</dbReference>
<evidence type="ECO:0000256" key="1">
    <source>
        <dbReference type="SAM" id="SignalP"/>
    </source>
</evidence>
<dbReference type="NCBIfam" id="TIGR04557">
    <property type="entry name" value="fuse_rel_SoxYZ"/>
    <property type="match status" value="1"/>
</dbReference>
<dbReference type="RefSeq" id="WP_309793183.1">
    <property type="nucleotide sequence ID" value="NZ_JAVDPW010000003.1"/>
</dbReference>
<keyword evidence="1" id="KW-0732">Signal</keyword>
<accession>A0ABU1JKB4</accession>
<proteinExistence type="predicted"/>
<organism evidence="4 5">
    <name type="scientific">Inquilinus ginsengisoli</name>
    <dbReference type="NCBI Taxonomy" id="363840"/>
    <lineage>
        <taxon>Bacteria</taxon>
        <taxon>Pseudomonadati</taxon>
        <taxon>Pseudomonadota</taxon>
        <taxon>Alphaproteobacteria</taxon>
        <taxon>Rhodospirillales</taxon>
        <taxon>Rhodospirillaceae</taxon>
        <taxon>Inquilinus</taxon>
    </lineage>
</organism>
<dbReference type="InterPro" id="IPR013783">
    <property type="entry name" value="Ig-like_fold"/>
</dbReference>
<dbReference type="EMBL" id="JAVDPW010000003">
    <property type="protein sequence ID" value="MDR6289051.1"/>
    <property type="molecule type" value="Genomic_DNA"/>
</dbReference>
<evidence type="ECO:0000313" key="5">
    <source>
        <dbReference type="Proteomes" id="UP001262410"/>
    </source>
</evidence>
<dbReference type="SUPFAM" id="SSF81296">
    <property type="entry name" value="E set domains"/>
    <property type="match status" value="1"/>
</dbReference>
<evidence type="ECO:0000259" key="2">
    <source>
        <dbReference type="Pfam" id="PF08770"/>
    </source>
</evidence>
<protein>
    <submittedName>
        <fullName evidence="4">Sulfur-oxidizing protein SoxY</fullName>
    </submittedName>
</protein>
<name>A0ABU1JKB4_9PROT</name>
<dbReference type="Proteomes" id="UP001262410">
    <property type="component" value="Unassembled WGS sequence"/>
</dbReference>
<dbReference type="InterPro" id="IPR014880">
    <property type="entry name" value="SoxZ_dom"/>
</dbReference>
<reference evidence="4 5" key="1">
    <citation type="submission" date="2023-07" db="EMBL/GenBank/DDBJ databases">
        <title>Sorghum-associated microbial communities from plants grown in Nebraska, USA.</title>
        <authorList>
            <person name="Schachtman D."/>
        </authorList>
    </citation>
    <scope>NUCLEOTIDE SEQUENCE [LARGE SCALE GENOMIC DNA]</scope>
    <source>
        <strain evidence="4 5">584</strain>
    </source>
</reference>
<comment type="caution">
    <text evidence="4">The sequence shown here is derived from an EMBL/GenBank/DDBJ whole genome shotgun (WGS) entry which is preliminary data.</text>
</comment>
<feature type="signal peptide" evidence="1">
    <location>
        <begin position="1"/>
        <end position="23"/>
    </location>
</feature>
<dbReference type="Gene3D" id="2.60.40.2470">
    <property type="entry name" value="SoxY domain"/>
    <property type="match status" value="1"/>
</dbReference>
<dbReference type="Pfam" id="PF08770">
    <property type="entry name" value="SoxZ"/>
    <property type="match status" value="1"/>
</dbReference>
<sequence length="271" mass="28368">MLKHAAALALIALATLGTGAARAAPVQSDGDDPWPDLKTAIFGDKAIADGSAFMAVEAPSRAYDAAIVPVTIRFDPAHMPAGKVTAITLVVDKNPAPVAAVFHLKDGLADPTIGTRVRVNEYTNIHAVAETADGGLFIAAAFVKAAGGCSAPATKSPDEAEAHLGEMRTKNLDAAQIGAPSRVELLIRHPNYSGMQMDQIKRTYVPAKFIETIDVRYGDTELMQVEGNISLSENPMIEFSFTPPAAGRLTATAKDSDGLVFSGAWSVPAAM</sequence>
<dbReference type="Gene3D" id="2.60.40.10">
    <property type="entry name" value="Immunoglobulins"/>
    <property type="match status" value="1"/>
</dbReference>
<gene>
    <name evidence="4" type="ORF">E9232_001566</name>
</gene>
<feature type="domain" description="Sulphur oxidation protein SoxZ" evidence="2">
    <location>
        <begin position="173"/>
        <end position="263"/>
    </location>
</feature>
<feature type="domain" description="Ig-like SoxY" evidence="3">
    <location>
        <begin position="39"/>
        <end position="149"/>
    </location>
</feature>
<dbReference type="Pfam" id="PF13501">
    <property type="entry name" value="SoxY"/>
    <property type="match status" value="1"/>
</dbReference>
<evidence type="ECO:0000259" key="3">
    <source>
        <dbReference type="Pfam" id="PF13501"/>
    </source>
</evidence>
<keyword evidence="5" id="KW-1185">Reference proteome</keyword>
<dbReference type="InterPro" id="IPR030831">
    <property type="entry name" value="Fuse-rel_SoxYZ"/>
</dbReference>
<evidence type="ECO:0000313" key="4">
    <source>
        <dbReference type="EMBL" id="MDR6289051.1"/>
    </source>
</evidence>